<organism evidence="2 3">
    <name type="scientific">Chitinophaga japonensis</name>
    <name type="common">Flexibacter japonensis</name>
    <dbReference type="NCBI Taxonomy" id="104662"/>
    <lineage>
        <taxon>Bacteria</taxon>
        <taxon>Pseudomonadati</taxon>
        <taxon>Bacteroidota</taxon>
        <taxon>Chitinophagia</taxon>
        <taxon>Chitinophagales</taxon>
        <taxon>Chitinophagaceae</taxon>
        <taxon>Chitinophaga</taxon>
    </lineage>
</organism>
<name>A0A562SMF9_CHIJA</name>
<dbReference type="Pfam" id="PF02585">
    <property type="entry name" value="PIG-L"/>
    <property type="match status" value="1"/>
</dbReference>
<keyword evidence="1" id="KW-0732">Signal</keyword>
<gene>
    <name evidence="2" type="ORF">LX66_4990</name>
</gene>
<dbReference type="SUPFAM" id="SSF52317">
    <property type="entry name" value="Class I glutamine amidotransferase-like"/>
    <property type="match status" value="1"/>
</dbReference>
<proteinExistence type="predicted"/>
<accession>A0A562SMF9</accession>
<feature type="signal peptide" evidence="1">
    <location>
        <begin position="1"/>
        <end position="21"/>
    </location>
</feature>
<dbReference type="EMBL" id="VLLG01000006">
    <property type="protein sequence ID" value="TWI82418.1"/>
    <property type="molecule type" value="Genomic_DNA"/>
</dbReference>
<dbReference type="Gene3D" id="3.40.50.10320">
    <property type="entry name" value="LmbE-like"/>
    <property type="match status" value="1"/>
</dbReference>
<dbReference type="CDD" id="cd03143">
    <property type="entry name" value="A4_beta-galactosidase_middle_domain"/>
    <property type="match status" value="1"/>
</dbReference>
<comment type="caution">
    <text evidence="2">The sequence shown here is derived from an EMBL/GenBank/DDBJ whole genome shotgun (WGS) entry which is preliminary data.</text>
</comment>
<dbReference type="InterPro" id="IPR024078">
    <property type="entry name" value="LmbE-like_dom_sf"/>
</dbReference>
<sequence length="826" mass="91490">MFVRIIFLWLSAATLCLQVSAQPTPQLDAAAIKLQLKKLDTLGSVLYMAAHPDDENTRLLGYLAKEKLYRTGYLSLTRGDGGQNLVGDEQGELLGLIRTQELLAARRIDGAEQFFTRAQDFGYSKNPQETFTIWDKDKILGDAVWVIRRFRPDVIICRFPADSRAGHGHHTASAMLAAEAFEAAADPTRYPEQLKYVQTWQPRRLLWNTYTFGSINTTAPDQYKIDVGEFNFLLGKGYGEIAAESRSQHKSQGFGVPASRGSALEYFTTIKGDAPQHSLMDGINTTWERVPGGQAVGKLVDKALAEYDIDNPPASVPALLAIRKAIMALPDGYWKTQKLKETAQLVLACAGLWAEAYSTTPTVVPGQPMRASVQLINNSQVPVRLQSIRLPGKDTAFNNQPLAFDKLLTIQQDLTVPAATPVSQPYWLEEAHPPGTYIIKDQQQVGRPENVPPLQALITLDIDGQTFVLERPLQYKHTDPVKGELYAPLVIAPRVTANLGNQVFIFTGKEAQPVTMKLKAMADNTAGTARLQLPAGFRSSPESLPFTLARKGDETELHFSIAPVQVNGINRVDTLAVAMEVNGQEYTQSLQTIHYDHIPPITLFPPAAARLVTVHLEHNGNKLGYIAGAGDMVATALRQVGYDVTMLNEKDIMSGSLQQYDAIITGVRAYNTNERLKYWQPRLLEYVKNGGTLLVQYNTHAPLVTTQLGPYPFRIVRGSRVTDETAEVTILQPNAAVMHYPNRITPEDFEGWVQERGLYFTGDADPAYQKLFSMHDRGEQPLDGSTLIATYGKGRYVYTALAFFRELPAGVPGAYRLFVNLISKKQ</sequence>
<dbReference type="Proteomes" id="UP000316778">
    <property type="component" value="Unassembled WGS sequence"/>
</dbReference>
<protein>
    <submittedName>
        <fullName evidence="2">LmbE family N-acetylglucosaminyl deacetylase</fullName>
    </submittedName>
</protein>
<keyword evidence="3" id="KW-1185">Reference proteome</keyword>
<dbReference type="RefSeq" id="WP_145718489.1">
    <property type="nucleotide sequence ID" value="NZ_BAAAFY010000006.1"/>
</dbReference>
<dbReference type="OrthoDB" id="9759749at2"/>
<evidence type="ECO:0000256" key="1">
    <source>
        <dbReference type="SAM" id="SignalP"/>
    </source>
</evidence>
<dbReference type="InterPro" id="IPR003737">
    <property type="entry name" value="GlcNAc_PI_deacetylase-related"/>
</dbReference>
<dbReference type="PANTHER" id="PTHR12993:SF11">
    <property type="entry name" value="N-ACETYLGLUCOSAMINYL-PHOSPHATIDYLINOSITOL DE-N-ACETYLASE"/>
    <property type="match status" value="1"/>
</dbReference>
<evidence type="ECO:0000313" key="3">
    <source>
        <dbReference type="Proteomes" id="UP000316778"/>
    </source>
</evidence>
<dbReference type="GO" id="GO:0016811">
    <property type="term" value="F:hydrolase activity, acting on carbon-nitrogen (but not peptide) bonds, in linear amides"/>
    <property type="evidence" value="ECO:0007669"/>
    <property type="project" value="TreeGrafter"/>
</dbReference>
<dbReference type="AlphaFoldDB" id="A0A562SMF9"/>
<evidence type="ECO:0000313" key="2">
    <source>
        <dbReference type="EMBL" id="TWI82418.1"/>
    </source>
</evidence>
<dbReference type="SUPFAM" id="SSF102588">
    <property type="entry name" value="LmbE-like"/>
    <property type="match status" value="1"/>
</dbReference>
<reference evidence="2 3" key="1">
    <citation type="journal article" date="2013" name="Stand. Genomic Sci.">
        <title>Genomic Encyclopedia of Type Strains, Phase I: The one thousand microbial genomes (KMG-I) project.</title>
        <authorList>
            <person name="Kyrpides N.C."/>
            <person name="Woyke T."/>
            <person name="Eisen J.A."/>
            <person name="Garrity G."/>
            <person name="Lilburn T.G."/>
            <person name="Beck B.J."/>
            <person name="Whitman W.B."/>
            <person name="Hugenholtz P."/>
            <person name="Klenk H.P."/>
        </authorList>
    </citation>
    <scope>NUCLEOTIDE SEQUENCE [LARGE SCALE GENOMIC DNA]</scope>
    <source>
        <strain evidence="2 3">DSM 13484</strain>
    </source>
</reference>
<dbReference type="InterPro" id="IPR029062">
    <property type="entry name" value="Class_I_gatase-like"/>
</dbReference>
<dbReference type="PANTHER" id="PTHR12993">
    <property type="entry name" value="N-ACETYLGLUCOSAMINYL-PHOSPHATIDYLINOSITOL DE-N-ACETYLASE-RELATED"/>
    <property type="match status" value="1"/>
</dbReference>
<feature type="chain" id="PRO_5021921469" evidence="1">
    <location>
        <begin position="22"/>
        <end position="826"/>
    </location>
</feature>